<dbReference type="EMBL" id="JAVREZ010000034">
    <property type="protein sequence ID" value="MDT0487931.1"/>
    <property type="molecule type" value="Genomic_DNA"/>
</dbReference>
<evidence type="ECO:0000313" key="1">
    <source>
        <dbReference type="EMBL" id="MDT0487931.1"/>
    </source>
</evidence>
<reference evidence="2" key="1">
    <citation type="submission" date="2023-07" db="EMBL/GenBank/DDBJ databases">
        <title>30 novel species of actinomycetes from the DSMZ collection.</title>
        <authorList>
            <person name="Nouioui I."/>
        </authorList>
    </citation>
    <scope>NUCLEOTIDE SEQUENCE [LARGE SCALE GENOMIC DNA]</scope>
    <source>
        <strain evidence="2">DSM 41640</strain>
    </source>
</reference>
<evidence type="ECO:0000313" key="2">
    <source>
        <dbReference type="Proteomes" id="UP001183824"/>
    </source>
</evidence>
<proteinExistence type="predicted"/>
<comment type="caution">
    <text evidence="1">The sequence shown here is derived from an EMBL/GenBank/DDBJ whole genome shotgun (WGS) entry which is preliminary data.</text>
</comment>
<dbReference type="Proteomes" id="UP001183824">
    <property type="component" value="Unassembled WGS sequence"/>
</dbReference>
<keyword evidence="2" id="KW-1185">Reference proteome</keyword>
<sequence length="127" mass="13755">MAHVEEGGLGMPGPLLQIGPVNDHRAVATEVRNRITTNRRCITQLLDRARSCQPLLTNPWKKQCDPVGGCSLCLGCELSETVGVIPVQVLFQEEGSDGDEAARGHLVGSRSNTLEQEKPTECLTGYQ</sequence>
<accession>A0ABU2VQP6</accession>
<name>A0ABU2VQP6_9ACTN</name>
<dbReference type="RefSeq" id="WP_311720565.1">
    <property type="nucleotide sequence ID" value="NZ_JAVREZ010000034.1"/>
</dbReference>
<organism evidence="1 2">
    <name type="scientific">Streptomyces doebereineriae</name>
    <dbReference type="NCBI Taxonomy" id="3075528"/>
    <lineage>
        <taxon>Bacteria</taxon>
        <taxon>Bacillati</taxon>
        <taxon>Actinomycetota</taxon>
        <taxon>Actinomycetes</taxon>
        <taxon>Kitasatosporales</taxon>
        <taxon>Streptomycetaceae</taxon>
        <taxon>Streptomyces</taxon>
    </lineage>
</organism>
<protein>
    <submittedName>
        <fullName evidence="1">Uncharacterized protein</fullName>
    </submittedName>
</protein>
<gene>
    <name evidence="1" type="ORF">RNB18_48575</name>
</gene>